<dbReference type="GO" id="GO:0060285">
    <property type="term" value="P:cilium-dependent cell motility"/>
    <property type="evidence" value="ECO:0007669"/>
    <property type="project" value="TreeGrafter"/>
</dbReference>
<dbReference type="GO" id="GO:0005930">
    <property type="term" value="C:axoneme"/>
    <property type="evidence" value="ECO:0007669"/>
    <property type="project" value="TreeGrafter"/>
</dbReference>
<dbReference type="RefSeq" id="XP_044543281.1">
    <property type="nucleotide sequence ID" value="XM_044686813.1"/>
</dbReference>
<feature type="domain" description="DM10" evidence="8">
    <location>
        <begin position="107"/>
        <end position="216"/>
    </location>
</feature>
<dbReference type="PANTHER" id="PTHR12086">
    <property type="entry name" value="EF-HAND DOMAIN C-TERMINAL CONTAINING PROTEIN"/>
    <property type="match status" value="1"/>
</dbReference>
<dbReference type="FunFam" id="2.30.29.170:FF:000004">
    <property type="entry name" value="EF-hand domain containing 2"/>
    <property type="match status" value="1"/>
</dbReference>
<keyword evidence="3" id="KW-0677">Repeat</keyword>
<keyword evidence="7" id="KW-0966">Cell projection</keyword>
<evidence type="ECO:0000256" key="5">
    <source>
        <dbReference type="ARBA" id="ARBA00023069"/>
    </source>
</evidence>
<keyword evidence="5" id="KW-0969">Cilium</keyword>
<dbReference type="Proteomes" id="UP000816034">
    <property type="component" value="Unassembled WGS sequence"/>
</dbReference>
<dbReference type="InterPro" id="IPR040193">
    <property type="entry name" value="EFHC1/EFHC2/EFHB"/>
</dbReference>
<dbReference type="SMART" id="SM00676">
    <property type="entry name" value="DM10"/>
    <property type="match status" value="3"/>
</dbReference>
<protein>
    <recommendedName>
        <fullName evidence="8">DM10 domain-containing protein</fullName>
    </recommendedName>
</protein>
<dbReference type="CDD" id="cd00051">
    <property type="entry name" value="EFh"/>
    <property type="match status" value="1"/>
</dbReference>
<evidence type="ECO:0000256" key="4">
    <source>
        <dbReference type="ARBA" id="ARBA00022846"/>
    </source>
</evidence>
<comment type="caution">
    <text evidence="9">The sequence shown here is derived from an EMBL/GenBank/DDBJ whole genome shotgun (WGS) entry which is preliminary data.</text>
</comment>
<evidence type="ECO:0000256" key="1">
    <source>
        <dbReference type="ARBA" id="ARBA00004611"/>
    </source>
</evidence>
<dbReference type="SUPFAM" id="SSF47473">
    <property type="entry name" value="EF-hand"/>
    <property type="match status" value="1"/>
</dbReference>
<dbReference type="FunFam" id="2.30.29.170:FF:000002">
    <property type="entry name" value="EF-hand domain (C-terminal) containing 1"/>
    <property type="match status" value="1"/>
</dbReference>
<dbReference type="InterPro" id="IPR002048">
    <property type="entry name" value="EF_hand_dom"/>
</dbReference>
<dbReference type="InterPro" id="IPR006602">
    <property type="entry name" value="DM10_dom"/>
</dbReference>
<evidence type="ECO:0000256" key="2">
    <source>
        <dbReference type="ARBA" id="ARBA00022490"/>
    </source>
</evidence>
<gene>
    <name evidence="9" type="ORF">C9374_011186</name>
</gene>
<evidence type="ECO:0000259" key="8">
    <source>
        <dbReference type="PROSITE" id="PS51336"/>
    </source>
</evidence>
<dbReference type="AlphaFoldDB" id="A0AA88KIM8"/>
<evidence type="ECO:0000256" key="7">
    <source>
        <dbReference type="ARBA" id="ARBA00023273"/>
    </source>
</evidence>
<dbReference type="InterPro" id="IPR011992">
    <property type="entry name" value="EF-hand-dom_pair"/>
</dbReference>
<keyword evidence="4" id="KW-0282">Flagellum</keyword>
<dbReference type="GO" id="GO:0072686">
    <property type="term" value="C:mitotic spindle"/>
    <property type="evidence" value="ECO:0007669"/>
    <property type="project" value="TreeGrafter"/>
</dbReference>
<organism evidence="9 10">
    <name type="scientific">Naegleria lovaniensis</name>
    <name type="common">Amoeba</name>
    <dbReference type="NCBI Taxonomy" id="51637"/>
    <lineage>
        <taxon>Eukaryota</taxon>
        <taxon>Discoba</taxon>
        <taxon>Heterolobosea</taxon>
        <taxon>Tetramitia</taxon>
        <taxon>Eutetramitia</taxon>
        <taxon>Vahlkampfiidae</taxon>
        <taxon>Naegleria</taxon>
    </lineage>
</organism>
<dbReference type="Pfam" id="PF06565">
    <property type="entry name" value="DM10_dom"/>
    <property type="match status" value="3"/>
</dbReference>
<dbReference type="GeneID" id="68103640"/>
<dbReference type="Gene3D" id="2.30.29.170">
    <property type="match status" value="3"/>
</dbReference>
<dbReference type="GO" id="GO:0000281">
    <property type="term" value="P:mitotic cytokinesis"/>
    <property type="evidence" value="ECO:0007669"/>
    <property type="project" value="TreeGrafter"/>
</dbReference>
<proteinExistence type="predicted"/>
<keyword evidence="6" id="KW-0206">Cytoskeleton</keyword>
<evidence type="ECO:0000313" key="10">
    <source>
        <dbReference type="Proteomes" id="UP000816034"/>
    </source>
</evidence>
<reference evidence="9 10" key="1">
    <citation type="journal article" date="2018" name="BMC Genomics">
        <title>The genome of Naegleria lovaniensis, the basis for a comparative approach to unravel pathogenicity factors of the human pathogenic amoeba N. fowleri.</title>
        <authorList>
            <person name="Liechti N."/>
            <person name="Schurch N."/>
            <person name="Bruggmann R."/>
            <person name="Wittwer M."/>
        </authorList>
    </citation>
    <scope>NUCLEOTIDE SEQUENCE [LARGE SCALE GENOMIC DNA]</scope>
    <source>
        <strain evidence="9 10">ATCC 30569</strain>
    </source>
</reference>
<dbReference type="PANTHER" id="PTHR12086:SF9">
    <property type="entry name" value="EF-HAND DOMAIN-CONTAINING PROTEIN 1"/>
    <property type="match status" value="1"/>
</dbReference>
<dbReference type="GO" id="GO:0005509">
    <property type="term" value="F:calcium ion binding"/>
    <property type="evidence" value="ECO:0007669"/>
    <property type="project" value="InterPro"/>
</dbReference>
<accession>A0AA88KIM8</accession>
<evidence type="ECO:0000313" key="9">
    <source>
        <dbReference type="EMBL" id="KAG2374107.1"/>
    </source>
</evidence>
<dbReference type="PROSITE" id="PS51336">
    <property type="entry name" value="DM10"/>
    <property type="match status" value="3"/>
</dbReference>
<dbReference type="GO" id="GO:0007052">
    <property type="term" value="P:mitotic spindle organization"/>
    <property type="evidence" value="ECO:0007669"/>
    <property type="project" value="TreeGrafter"/>
</dbReference>
<keyword evidence="10" id="KW-1185">Reference proteome</keyword>
<dbReference type="GO" id="GO:0043014">
    <property type="term" value="F:alpha-tubulin binding"/>
    <property type="evidence" value="ECO:0007669"/>
    <property type="project" value="TreeGrafter"/>
</dbReference>
<keyword evidence="2" id="KW-0963">Cytoplasm</keyword>
<feature type="domain" description="DM10" evidence="8">
    <location>
        <begin position="284"/>
        <end position="391"/>
    </location>
</feature>
<dbReference type="FunFam" id="2.30.29.170:FF:000001">
    <property type="entry name" value="EF-hand domain containing 1"/>
    <property type="match status" value="1"/>
</dbReference>
<feature type="domain" description="DM10" evidence="8">
    <location>
        <begin position="448"/>
        <end position="547"/>
    </location>
</feature>
<name>A0AA88KIM8_NAELO</name>
<evidence type="ECO:0000256" key="3">
    <source>
        <dbReference type="ARBA" id="ARBA00022737"/>
    </source>
</evidence>
<sequence>MSFAKSSLTSKEFSFMNTTAPSKDRKLPFLPGFTFDDKFVKERHHKSQLLAYKNHIPVVHDYDVPVEVDELQTETEKLADMLRSTTQLYKSTTINETKQKENWLSLEKKVLRFYAYFKEGVHESPVEQSRVRKCVIFYYLEDDTMHISEPKQDNSGIPQGTLVKRHRIPRDRMQGSSNVYYTIDDLNIGREITVYGKTFRIVDCDAFTREFFNGIGVEVPEPESYPGDQYTEKRENIQKSMNPYKTLSPMDQDLKKYMEYSFKGKRTNPSKQEKVAVQKFLAFDRQVLRFFCAWDDTEKLYGDKRFFVLEYYLSDDTMKISEVFSANSGYDPFPVFLKRQKVPRIKNSANEPTTYYDETDLGIGKRVVVFSKNFLLYDCDPFTREFYAKKYGITDMTPIEVKDSPKTEIQYEEPPYNGFGDEEDSLGSWKYLVIKPPKKDVKKYIENDHKLFRYSAVMVTDKPEDKGRKFILSYYLSDDTISVFEPVQRNSGVIGGKFLQRSRVKNERGEYYKANETFIGATLNINNYMFYLEETDEYTVNYMEQHAEQFPKANIEMILNRIRKHVQDSSLEYKLRDAMGSAQRGSRIEMDELRQLLQSMGLDLVEHELITVLRHFKANQDGTIDLSEFITAITSGPVSTKKEHTVQPQKQKDTVSFNNAYKVFNEKISTRRLLVQDTFKVMSDKSVDGLIGESEFKKAVQDHLKLNLTNDQVSSLVDHFFPETKKRLTLIEFMKIIEGTSTYLYLKNNK</sequence>
<comment type="subcellular location">
    <subcellularLocation>
        <location evidence="1">Cytoplasm</location>
        <location evidence="1">Cytoskeleton</location>
        <location evidence="1">Flagellum axoneme</location>
    </subcellularLocation>
</comment>
<evidence type="ECO:0000256" key="6">
    <source>
        <dbReference type="ARBA" id="ARBA00023212"/>
    </source>
</evidence>
<dbReference type="EMBL" id="PYSW02000048">
    <property type="protein sequence ID" value="KAG2374107.1"/>
    <property type="molecule type" value="Genomic_DNA"/>
</dbReference>
<dbReference type="Gene3D" id="1.10.238.10">
    <property type="entry name" value="EF-hand"/>
    <property type="match status" value="2"/>
</dbReference>